<reference evidence="1" key="1">
    <citation type="submission" date="2025-05" db="UniProtKB">
        <authorList>
            <consortium name="EnsemblMetazoa"/>
        </authorList>
    </citation>
    <scope>IDENTIFICATION</scope>
</reference>
<dbReference type="EnsemblMetazoa" id="XM_050649522.1">
    <property type="protein sequence ID" value="XP_050505479.1"/>
    <property type="gene ID" value="LOC126883846"/>
</dbReference>
<dbReference type="Proteomes" id="UP001652700">
    <property type="component" value="Unplaced"/>
</dbReference>
<organism evidence="1 2">
    <name type="scientific">Diabrotica virgifera virgifera</name>
    <name type="common">western corn rootworm</name>
    <dbReference type="NCBI Taxonomy" id="50390"/>
    <lineage>
        <taxon>Eukaryota</taxon>
        <taxon>Metazoa</taxon>
        <taxon>Ecdysozoa</taxon>
        <taxon>Arthropoda</taxon>
        <taxon>Hexapoda</taxon>
        <taxon>Insecta</taxon>
        <taxon>Pterygota</taxon>
        <taxon>Neoptera</taxon>
        <taxon>Endopterygota</taxon>
        <taxon>Coleoptera</taxon>
        <taxon>Polyphaga</taxon>
        <taxon>Cucujiformia</taxon>
        <taxon>Chrysomeloidea</taxon>
        <taxon>Chrysomelidae</taxon>
        <taxon>Galerucinae</taxon>
        <taxon>Diabroticina</taxon>
        <taxon>Diabroticites</taxon>
        <taxon>Diabrotica</taxon>
    </lineage>
</organism>
<evidence type="ECO:0000313" key="2">
    <source>
        <dbReference type="Proteomes" id="UP001652700"/>
    </source>
</evidence>
<name>A0ABM5K5M5_DIAVI</name>
<evidence type="ECO:0000313" key="1">
    <source>
        <dbReference type="EnsemblMetazoa" id="XP_050505479.1"/>
    </source>
</evidence>
<dbReference type="GeneID" id="126883846"/>
<keyword evidence="2" id="KW-1185">Reference proteome</keyword>
<dbReference type="RefSeq" id="XP_050505479.1">
    <property type="nucleotide sequence ID" value="XM_050649522.1"/>
</dbReference>
<sequence>MGRSCGKIRRRESVKDIVFERPDDRRPVGHSRKRWKANVEVDLPRFGLQQWYAAKSLRDRRSSREQYVARKRYRRSDVGRRVPSFSSSPLFIATPFRGLRSWWRGVSTDPTTFSLSSPSTINSRVYRAKVSLFGRFYSFWWLKAQNQLLIPPCVRLFRHDRCWTHFILCIYRVGWLNSITSLIDDVLWIYQCKNIERLRNSYKDHLHGYTKTFQQKKKESSYS</sequence>
<protein>
    <submittedName>
        <fullName evidence="1">Uncharacterized protein</fullName>
    </submittedName>
</protein>
<proteinExistence type="predicted"/>
<accession>A0ABM5K5M5</accession>